<sequence length="150" mass="17733">MFKSLKYFIFITFFSFSSSFASQEYQEDYKSPYSPRTLKLKRPPNFLNLTSEQVASMFFDKENDSSTVIHDHGKYRLSKSPEDEDAFKQFLLQTISPDIAIFQRKEEKKSNSNIVDLEIYQWDTEKQLGTNHFYFTICKVSSQKVKKKSK</sequence>
<dbReference type="EMBL" id="JAFKGL010000019">
    <property type="protein sequence ID" value="MBN9413260.1"/>
    <property type="molecule type" value="Genomic_DNA"/>
</dbReference>
<gene>
    <name evidence="2" type="ORF">J0H12_04980</name>
</gene>
<feature type="signal peptide" evidence="1">
    <location>
        <begin position="1"/>
        <end position="21"/>
    </location>
</feature>
<comment type="caution">
    <text evidence="2">The sequence shown here is derived from an EMBL/GenBank/DDBJ whole genome shotgun (WGS) entry which is preliminary data.</text>
</comment>
<dbReference type="AlphaFoldDB" id="A0A8J7TTU7"/>
<keyword evidence="1" id="KW-0732">Signal</keyword>
<reference evidence="2" key="1">
    <citation type="submission" date="2021-02" db="EMBL/GenBank/DDBJ databases">
        <title>Thiocyanate and organic carbon inputs drive convergent selection for specific autotrophic Afipia and Thiobacillus strains within complex microbiomes.</title>
        <authorList>
            <person name="Huddy R.J."/>
            <person name="Sachdeva R."/>
            <person name="Kadzinga F."/>
            <person name="Kantor R.S."/>
            <person name="Harrison S.T.L."/>
            <person name="Banfield J.F."/>
        </authorList>
    </citation>
    <scope>NUCLEOTIDE SEQUENCE</scope>
    <source>
        <strain evidence="2">SCN18_10_11_15_R4_P_38_20</strain>
    </source>
</reference>
<protein>
    <submittedName>
        <fullName evidence="2">Uncharacterized protein</fullName>
    </submittedName>
</protein>
<evidence type="ECO:0000313" key="3">
    <source>
        <dbReference type="Proteomes" id="UP000664414"/>
    </source>
</evidence>
<accession>A0A8J7TTU7</accession>
<dbReference type="Proteomes" id="UP000664414">
    <property type="component" value="Unassembled WGS sequence"/>
</dbReference>
<name>A0A8J7TTU7_9PROT</name>
<proteinExistence type="predicted"/>
<evidence type="ECO:0000313" key="2">
    <source>
        <dbReference type="EMBL" id="MBN9413260.1"/>
    </source>
</evidence>
<evidence type="ECO:0000256" key="1">
    <source>
        <dbReference type="SAM" id="SignalP"/>
    </source>
</evidence>
<organism evidence="2 3">
    <name type="scientific">Candidatus Paracaedimonas acanthamoebae</name>
    <dbReference type="NCBI Taxonomy" id="244581"/>
    <lineage>
        <taxon>Bacteria</taxon>
        <taxon>Pseudomonadati</taxon>
        <taxon>Pseudomonadota</taxon>
        <taxon>Alphaproteobacteria</taxon>
        <taxon>Holosporales</taxon>
        <taxon>Caedimonadaceae</taxon>
        <taxon>Candidatus Paracaedimonas</taxon>
    </lineage>
</organism>
<feature type="chain" id="PRO_5035289075" evidence="1">
    <location>
        <begin position="22"/>
        <end position="150"/>
    </location>
</feature>